<keyword evidence="11" id="KW-1185">Reference proteome</keyword>
<dbReference type="RefSeq" id="WP_355396162.1">
    <property type="nucleotide sequence ID" value="NZ_JBEXPZ010000014.1"/>
</dbReference>
<evidence type="ECO:0000256" key="5">
    <source>
        <dbReference type="ARBA" id="ARBA00023136"/>
    </source>
</evidence>
<feature type="transmembrane region" description="Helical" evidence="7">
    <location>
        <begin position="314"/>
        <end position="344"/>
    </location>
</feature>
<comment type="caution">
    <text evidence="10">The sequence shown here is derived from an EMBL/GenBank/DDBJ whole genome shotgun (WGS) entry which is preliminary data.</text>
</comment>
<organism evidence="10 11">
    <name type="scientific">Streptomyces ossamyceticus</name>
    <dbReference type="NCBI Taxonomy" id="249581"/>
    <lineage>
        <taxon>Bacteria</taxon>
        <taxon>Bacillati</taxon>
        <taxon>Actinomycetota</taxon>
        <taxon>Actinomycetes</taxon>
        <taxon>Kitasatosporales</taxon>
        <taxon>Streptomycetaceae</taxon>
        <taxon>Streptomyces</taxon>
    </lineage>
</organism>
<keyword evidence="5 7" id="KW-0472">Membrane</keyword>
<comment type="similarity">
    <text evidence="6">Belongs to the ABC-4 integral membrane protein family.</text>
</comment>
<evidence type="ECO:0000256" key="1">
    <source>
        <dbReference type="ARBA" id="ARBA00004651"/>
    </source>
</evidence>
<dbReference type="InterPro" id="IPR003838">
    <property type="entry name" value="ABC3_permease_C"/>
</dbReference>
<feature type="transmembrane region" description="Helical" evidence="7">
    <location>
        <begin position="439"/>
        <end position="457"/>
    </location>
</feature>
<dbReference type="Pfam" id="PF12704">
    <property type="entry name" value="MacB_PCD"/>
    <property type="match status" value="2"/>
</dbReference>
<feature type="transmembrane region" description="Helical" evidence="7">
    <location>
        <begin position="769"/>
        <end position="791"/>
    </location>
</feature>
<dbReference type="Pfam" id="PF02687">
    <property type="entry name" value="FtsX"/>
    <property type="match status" value="2"/>
</dbReference>
<proteinExistence type="inferred from homology"/>
<feature type="transmembrane region" description="Helical" evidence="7">
    <location>
        <begin position="717"/>
        <end position="742"/>
    </location>
</feature>
<dbReference type="Proteomes" id="UP001550210">
    <property type="component" value="Unassembled WGS sequence"/>
</dbReference>
<accession>A0ABV2UUX8</accession>
<evidence type="ECO:0000259" key="8">
    <source>
        <dbReference type="Pfam" id="PF02687"/>
    </source>
</evidence>
<name>A0ABV2UUX8_9ACTN</name>
<keyword evidence="4 7" id="KW-1133">Transmembrane helix</keyword>
<sequence length="845" mass="88316">MFRTALRNVLAHKARLLMTVLAVMLGVAFVSGTLVFTNTISEAYQKSSAKGFDQVDVAVQQAYRPDEGDRIAEQPKLTPELLRKVGKVPGAESATGVVTGFTALADKDGKLIGGGFQSQGGNYWGENDPRYPIEEGRAPSGPDEIAIDAKTAERAGYQVGDTVRLSVDGPVLSPTVSGVFRTDDGNVAAGGSLTLFDTATAQKLFHSPGAYDEITVTAAPGTSQDRLRSAIDTVVPEDVATTITGEQLASQQATQIAASMSGLKNGLLVFAGIALFVGTFIIANTFTMLVAQRTKELALLRAVGASRRQVTRTVLIEAFVVGVVAAVAGLAVGVGIGAAMRVLISTLGETIPDGPLVVTPGTVATALLVGVLITMLAAWLPGRRAAKIPPVAAMSSVHAKATTRSLVVRNTIGALFSGAGVATVLYATTLEGSDGQIPMGIGAVLLIIGVFVLTPLLSRPMIASAAPVLRVFGVSGKLARQNSVRNPRRTAATASALMIGLTLITGMTVMAGSLQTAIGKMAADSIKADYVVSMANGNFLSPDVEKKLAGTEGVTAVSPLRNAESRIDGQTEYVTGVNGDAIGELTTFPLDEGAFEVGGTKVVVDTESAKRNGWKAGTSFTAGFEGGERQKLTVAGVYEANELIRGVLLDNRTLERRLPPDTRPADMMVMVKTAAGASDAAKDRLAKTLGDNPAIKIQDGDDLSDDIAQMFTLMLNLLYGLLAMAVIVAVLGVINTLAMSVFERSQEIGMLRAIGLDRRNIKRMVRLESLVISLFGGVLGIGLGVFFGWAAGELVASRMPTYELVLPWARMGVFLLMAGTVGVLAAMWPARRAAKLNMLAAIKAE</sequence>
<feature type="transmembrane region" description="Helical" evidence="7">
    <location>
        <begin position="811"/>
        <end position="830"/>
    </location>
</feature>
<dbReference type="InterPro" id="IPR025857">
    <property type="entry name" value="MacB_PCD"/>
</dbReference>
<evidence type="ECO:0000259" key="9">
    <source>
        <dbReference type="Pfam" id="PF12704"/>
    </source>
</evidence>
<dbReference type="InterPro" id="IPR050250">
    <property type="entry name" value="Macrolide_Exporter_MacB"/>
</dbReference>
<evidence type="ECO:0000256" key="2">
    <source>
        <dbReference type="ARBA" id="ARBA00022475"/>
    </source>
</evidence>
<feature type="domain" description="MacB-like periplasmic core" evidence="9">
    <location>
        <begin position="490"/>
        <end position="686"/>
    </location>
</feature>
<comment type="subcellular location">
    <subcellularLocation>
        <location evidence="1">Cell membrane</location>
        <topology evidence="1">Multi-pass membrane protein</topology>
    </subcellularLocation>
</comment>
<feature type="transmembrane region" description="Helical" evidence="7">
    <location>
        <begin position="267"/>
        <end position="291"/>
    </location>
</feature>
<dbReference type="EMBL" id="JBEXPZ010000014">
    <property type="protein sequence ID" value="MET9845357.1"/>
    <property type="molecule type" value="Genomic_DNA"/>
</dbReference>
<evidence type="ECO:0000256" key="4">
    <source>
        <dbReference type="ARBA" id="ARBA00022989"/>
    </source>
</evidence>
<dbReference type="PANTHER" id="PTHR30572:SF4">
    <property type="entry name" value="ABC TRANSPORTER PERMEASE YTRF"/>
    <property type="match status" value="1"/>
</dbReference>
<keyword evidence="2" id="KW-1003">Cell membrane</keyword>
<evidence type="ECO:0000313" key="11">
    <source>
        <dbReference type="Proteomes" id="UP001550210"/>
    </source>
</evidence>
<feature type="domain" description="ABC3 transporter permease C-terminal" evidence="8">
    <location>
        <begin position="269"/>
        <end position="390"/>
    </location>
</feature>
<protein>
    <submittedName>
        <fullName evidence="10">FtsX-like permease family protein</fullName>
    </submittedName>
</protein>
<evidence type="ECO:0000256" key="3">
    <source>
        <dbReference type="ARBA" id="ARBA00022692"/>
    </source>
</evidence>
<dbReference type="PANTHER" id="PTHR30572">
    <property type="entry name" value="MEMBRANE COMPONENT OF TRANSPORTER-RELATED"/>
    <property type="match status" value="1"/>
</dbReference>
<gene>
    <name evidence="10" type="ORF">ABZZ21_12375</name>
</gene>
<keyword evidence="3 7" id="KW-0812">Transmembrane</keyword>
<evidence type="ECO:0000256" key="6">
    <source>
        <dbReference type="ARBA" id="ARBA00038076"/>
    </source>
</evidence>
<feature type="domain" description="MacB-like periplasmic core" evidence="9">
    <location>
        <begin position="17"/>
        <end position="233"/>
    </location>
</feature>
<feature type="transmembrane region" description="Helical" evidence="7">
    <location>
        <begin position="490"/>
        <end position="511"/>
    </location>
</feature>
<feature type="transmembrane region" description="Helical" evidence="7">
    <location>
        <begin position="406"/>
        <end position="427"/>
    </location>
</feature>
<feature type="transmembrane region" description="Helical" evidence="7">
    <location>
        <begin position="356"/>
        <end position="380"/>
    </location>
</feature>
<reference evidence="10 11" key="1">
    <citation type="submission" date="2024-06" db="EMBL/GenBank/DDBJ databases">
        <title>The Natural Products Discovery Center: Release of the First 8490 Sequenced Strains for Exploring Actinobacteria Biosynthetic Diversity.</title>
        <authorList>
            <person name="Kalkreuter E."/>
            <person name="Kautsar S.A."/>
            <person name="Yang D."/>
            <person name="Bader C.D."/>
            <person name="Teijaro C.N."/>
            <person name="Fluegel L."/>
            <person name="Davis C.M."/>
            <person name="Simpson J.R."/>
            <person name="Lauterbach L."/>
            <person name="Steele A.D."/>
            <person name="Gui C."/>
            <person name="Meng S."/>
            <person name="Li G."/>
            <person name="Viehrig K."/>
            <person name="Ye F."/>
            <person name="Su P."/>
            <person name="Kiefer A.F."/>
            <person name="Nichols A."/>
            <person name="Cepeda A.J."/>
            <person name="Yan W."/>
            <person name="Fan B."/>
            <person name="Jiang Y."/>
            <person name="Adhikari A."/>
            <person name="Zheng C.-J."/>
            <person name="Schuster L."/>
            <person name="Cowan T.M."/>
            <person name="Smanski M.J."/>
            <person name="Chevrette M.G."/>
            <person name="De Carvalho L.P.S."/>
            <person name="Shen B."/>
        </authorList>
    </citation>
    <scope>NUCLEOTIDE SEQUENCE [LARGE SCALE GENOMIC DNA]</scope>
    <source>
        <strain evidence="10 11">NPDC006434</strain>
    </source>
</reference>
<evidence type="ECO:0000256" key="7">
    <source>
        <dbReference type="SAM" id="Phobius"/>
    </source>
</evidence>
<feature type="domain" description="ABC3 transporter permease C-terminal" evidence="8">
    <location>
        <begin position="721"/>
        <end position="837"/>
    </location>
</feature>
<evidence type="ECO:0000313" key="10">
    <source>
        <dbReference type="EMBL" id="MET9845357.1"/>
    </source>
</evidence>